<comment type="caution">
    <text evidence="3">The sequence shown here is derived from an EMBL/GenBank/DDBJ whole genome shotgun (WGS) entry which is preliminary data.</text>
</comment>
<dbReference type="InterPro" id="IPR029069">
    <property type="entry name" value="HotDog_dom_sf"/>
</dbReference>
<dbReference type="Pfam" id="PF13279">
    <property type="entry name" value="4HBT_2"/>
    <property type="match status" value="1"/>
</dbReference>
<dbReference type="Proteomes" id="UP000617634">
    <property type="component" value="Unassembled WGS sequence"/>
</dbReference>
<evidence type="ECO:0000256" key="1">
    <source>
        <dbReference type="ARBA" id="ARBA00005953"/>
    </source>
</evidence>
<dbReference type="GO" id="GO:0047617">
    <property type="term" value="F:fatty acyl-CoA hydrolase activity"/>
    <property type="evidence" value="ECO:0007669"/>
    <property type="project" value="TreeGrafter"/>
</dbReference>
<dbReference type="SUPFAM" id="SSF54637">
    <property type="entry name" value="Thioesterase/thiol ester dehydrase-isomerase"/>
    <property type="match status" value="1"/>
</dbReference>
<name>A0A931H9Q7_9SPHN</name>
<sequence>MATTTENEGTPSTQLHDFEVEIAPADIDFMGHVNNASYLTWVQSAVIAHWRRVAPAEAIAAFQWIALKHEITYRRPAFLTDKLVASVVLENVRRESAFYETTIRRGREVIAQVKSRWCCIDALSKRPARVSAEIKACFFPA</sequence>
<gene>
    <name evidence="3" type="ORF">I5E68_01360</name>
</gene>
<keyword evidence="4" id="KW-1185">Reference proteome</keyword>
<dbReference type="RefSeq" id="WP_197164413.1">
    <property type="nucleotide sequence ID" value="NZ_JADZGI010000001.1"/>
</dbReference>
<dbReference type="AlphaFoldDB" id="A0A931H9Q7"/>
<dbReference type="EMBL" id="JADZGI010000001">
    <property type="protein sequence ID" value="MBH0111598.1"/>
    <property type="molecule type" value="Genomic_DNA"/>
</dbReference>
<evidence type="ECO:0000313" key="3">
    <source>
        <dbReference type="EMBL" id="MBH0111598.1"/>
    </source>
</evidence>
<organism evidence="3 4">
    <name type="scientific">Novosphingobium aureum</name>
    <dbReference type="NCBI Taxonomy" id="2792964"/>
    <lineage>
        <taxon>Bacteria</taxon>
        <taxon>Pseudomonadati</taxon>
        <taxon>Pseudomonadota</taxon>
        <taxon>Alphaproteobacteria</taxon>
        <taxon>Sphingomonadales</taxon>
        <taxon>Sphingomonadaceae</taxon>
        <taxon>Novosphingobium</taxon>
    </lineage>
</organism>
<accession>A0A931H9Q7</accession>
<dbReference type="PANTHER" id="PTHR31793">
    <property type="entry name" value="4-HYDROXYBENZOYL-COA THIOESTERASE FAMILY MEMBER"/>
    <property type="match status" value="1"/>
</dbReference>
<dbReference type="Gene3D" id="3.10.129.10">
    <property type="entry name" value="Hotdog Thioesterase"/>
    <property type="match status" value="1"/>
</dbReference>
<proteinExistence type="inferred from homology"/>
<evidence type="ECO:0000256" key="2">
    <source>
        <dbReference type="ARBA" id="ARBA00022801"/>
    </source>
</evidence>
<comment type="similarity">
    <text evidence="1">Belongs to the 4-hydroxybenzoyl-CoA thioesterase family.</text>
</comment>
<dbReference type="InterPro" id="IPR050563">
    <property type="entry name" value="4-hydroxybenzoyl-CoA_TE"/>
</dbReference>
<reference evidence="3" key="1">
    <citation type="submission" date="2020-11" db="EMBL/GenBank/DDBJ databases">
        <title>Novosphingobium aureum sp. nov., a marine bacterium isolated from sediment of a salt flat.</title>
        <authorList>
            <person name="Yoo Y."/>
            <person name="Kim J.-J."/>
        </authorList>
    </citation>
    <scope>NUCLEOTIDE SEQUENCE</scope>
    <source>
        <strain evidence="3">YJ-S2-02</strain>
    </source>
</reference>
<keyword evidence="2" id="KW-0378">Hydrolase</keyword>
<dbReference type="PANTHER" id="PTHR31793:SF27">
    <property type="entry name" value="NOVEL THIOESTERASE SUPERFAMILY DOMAIN AND SAPOSIN A-TYPE DOMAIN CONTAINING PROTEIN (0610012H03RIK)"/>
    <property type="match status" value="1"/>
</dbReference>
<dbReference type="CDD" id="cd00586">
    <property type="entry name" value="4HBT"/>
    <property type="match status" value="1"/>
</dbReference>
<evidence type="ECO:0000313" key="4">
    <source>
        <dbReference type="Proteomes" id="UP000617634"/>
    </source>
</evidence>
<protein>
    <submittedName>
        <fullName evidence="3">Acyl-CoA thioesterase</fullName>
    </submittedName>
</protein>